<dbReference type="Proteomes" id="UP000663848">
    <property type="component" value="Unassembled WGS sequence"/>
</dbReference>
<evidence type="ECO:0000313" key="2">
    <source>
        <dbReference type="EMBL" id="CAF3409907.1"/>
    </source>
</evidence>
<comment type="caution">
    <text evidence="5">The sequence shown here is derived from an EMBL/GenBank/DDBJ whole genome shotgun (WGS) entry which is preliminary data.</text>
</comment>
<evidence type="ECO:0000313" key="6">
    <source>
        <dbReference type="Proteomes" id="UP000663848"/>
    </source>
</evidence>
<accession>A0A821G4E9</accession>
<dbReference type="Proteomes" id="UP000663851">
    <property type="component" value="Unassembled WGS sequence"/>
</dbReference>
<dbReference type="EMBL" id="CAJNYD010002292">
    <property type="protein sequence ID" value="CAF3409907.1"/>
    <property type="molecule type" value="Genomic_DNA"/>
</dbReference>
<name>A0A821G4E9_9BILA</name>
<dbReference type="Pfam" id="PF06677">
    <property type="entry name" value="Auto_anti-p27"/>
    <property type="match status" value="1"/>
</dbReference>
<reference evidence="5" key="1">
    <citation type="submission" date="2021-02" db="EMBL/GenBank/DDBJ databases">
        <authorList>
            <person name="Nowell W R."/>
        </authorList>
    </citation>
    <scope>NUCLEOTIDE SEQUENCE</scope>
</reference>
<dbReference type="Proteomes" id="UP000663825">
    <property type="component" value="Unassembled WGS sequence"/>
</dbReference>
<evidence type="ECO:0000313" key="4">
    <source>
        <dbReference type="EMBL" id="CAF4414052.1"/>
    </source>
</evidence>
<dbReference type="Proteomes" id="UP000663833">
    <property type="component" value="Unassembled WGS sequence"/>
</dbReference>
<sequence>MYENNSNHGYPVMVDTPKQGPFIAEHHQLHKLDEYLRQGYYMLNDTCHDALLRTPDHQVVCVNCNENNVQYVEAQHPGQIYEMSDAVIELTEAIQVLKKHETECVES</sequence>
<dbReference type="EMBL" id="CAJNYT010002595">
    <property type="protein sequence ID" value="CAF3479146.1"/>
    <property type="molecule type" value="Genomic_DNA"/>
</dbReference>
<evidence type="ECO:0000313" key="5">
    <source>
        <dbReference type="EMBL" id="CAF4663503.1"/>
    </source>
</evidence>
<dbReference type="InterPro" id="IPR009563">
    <property type="entry name" value="SSSCA1"/>
</dbReference>
<proteinExistence type="predicted"/>
<dbReference type="EMBL" id="CAJNXB010000713">
    <property type="protein sequence ID" value="CAF3088106.1"/>
    <property type="molecule type" value="Genomic_DNA"/>
</dbReference>
<dbReference type="AlphaFoldDB" id="A0A821G4E9"/>
<gene>
    <name evidence="3" type="ORF">GRG538_LOCUS16215</name>
    <name evidence="4" type="ORF">HFQ381_LOCUS21049</name>
    <name evidence="2" type="ORF">LUA448_LOCUS18408</name>
    <name evidence="5" type="ORF">QYT958_LOCUS15628</name>
    <name evidence="1" type="ORF">TIS948_LOCUS6167</name>
</gene>
<organism evidence="5 6">
    <name type="scientific">Rotaria socialis</name>
    <dbReference type="NCBI Taxonomy" id="392032"/>
    <lineage>
        <taxon>Eukaryota</taxon>
        <taxon>Metazoa</taxon>
        <taxon>Spiralia</taxon>
        <taxon>Gnathifera</taxon>
        <taxon>Rotifera</taxon>
        <taxon>Eurotatoria</taxon>
        <taxon>Bdelloidea</taxon>
        <taxon>Philodinida</taxon>
        <taxon>Philodinidae</taxon>
        <taxon>Rotaria</taxon>
    </lineage>
</organism>
<dbReference type="EMBL" id="CAJOBO010001852">
    <property type="protein sequence ID" value="CAF4414052.1"/>
    <property type="molecule type" value="Genomic_DNA"/>
</dbReference>
<dbReference type="Proteomes" id="UP000663872">
    <property type="component" value="Unassembled WGS sequence"/>
</dbReference>
<evidence type="ECO:0000313" key="3">
    <source>
        <dbReference type="EMBL" id="CAF3479146.1"/>
    </source>
</evidence>
<evidence type="ECO:0000313" key="1">
    <source>
        <dbReference type="EMBL" id="CAF3088106.1"/>
    </source>
</evidence>
<protein>
    <submittedName>
        <fullName evidence="5">Uncharacterized protein</fullName>
    </submittedName>
</protein>
<dbReference type="EMBL" id="CAJOBR010002194">
    <property type="protein sequence ID" value="CAF4663503.1"/>
    <property type="molecule type" value="Genomic_DNA"/>
</dbReference>